<comment type="caution">
    <text evidence="1">The sequence shown here is derived from an EMBL/GenBank/DDBJ whole genome shotgun (WGS) entry which is preliminary data.</text>
</comment>
<accession>A0A7Y0S1F6</accession>
<dbReference type="Proteomes" id="UP000555836">
    <property type="component" value="Unassembled WGS sequence"/>
</dbReference>
<dbReference type="AlphaFoldDB" id="A0A7Y0S1F6"/>
<dbReference type="EMBL" id="JABCLD010000386">
    <property type="protein sequence ID" value="NMU24580.1"/>
    <property type="molecule type" value="Genomic_DNA"/>
</dbReference>
<evidence type="ECO:0000313" key="2">
    <source>
        <dbReference type="Proteomes" id="UP000555836"/>
    </source>
</evidence>
<evidence type="ECO:0000313" key="1">
    <source>
        <dbReference type="EMBL" id="NMU24580.1"/>
    </source>
</evidence>
<feature type="non-terminal residue" evidence="1">
    <location>
        <position position="88"/>
    </location>
</feature>
<sequence length="88" mass="10412">RWYARNSSNFPKIYKEVDKERVEQLAEIYVRIYSKLAKGERVAGGKGKQAAKEIARQGKNFFKDGTNKNLLTREYWIEQLNKDIKHLH</sequence>
<protein>
    <submittedName>
        <fullName evidence="1">Integrase</fullName>
    </submittedName>
</protein>
<feature type="non-terminal residue" evidence="1">
    <location>
        <position position="1"/>
    </location>
</feature>
<organism evidence="1 2">
    <name type="scientific">Vibrio parahaemolyticus</name>
    <dbReference type="NCBI Taxonomy" id="670"/>
    <lineage>
        <taxon>Bacteria</taxon>
        <taxon>Pseudomonadati</taxon>
        <taxon>Pseudomonadota</taxon>
        <taxon>Gammaproteobacteria</taxon>
        <taxon>Vibrionales</taxon>
        <taxon>Vibrionaceae</taxon>
        <taxon>Vibrio</taxon>
    </lineage>
</organism>
<name>A0A7Y0S1F6_VIBPH</name>
<proteinExistence type="predicted"/>
<gene>
    <name evidence="1" type="ORF">HKB21_02980</name>
</gene>
<reference evidence="1 2" key="1">
    <citation type="submission" date="2020-04" db="EMBL/GenBank/DDBJ databases">
        <title>Whole-genome sequencing of Vibrio spp. from China reveals different genetic environments of blaCTX-M-14 among diverse lineages.</title>
        <authorList>
            <person name="Zheng Z."/>
            <person name="Ye L."/>
            <person name="Chen S."/>
        </authorList>
    </citation>
    <scope>NUCLEOTIDE SEQUENCE [LARGE SCALE GENOMIC DNA]</scope>
    <source>
        <strain evidence="1 2">Vb0574</strain>
    </source>
</reference>